<protein>
    <submittedName>
        <fullName evidence="1">Uncharacterized protein</fullName>
    </submittedName>
</protein>
<comment type="caution">
    <text evidence="1">The sequence shown here is derived from an EMBL/GenBank/DDBJ whole genome shotgun (WGS) entry which is preliminary data.</text>
</comment>
<evidence type="ECO:0000313" key="1">
    <source>
        <dbReference type="EMBL" id="GIY15157.1"/>
    </source>
</evidence>
<dbReference type="EMBL" id="BPLQ01005485">
    <property type="protein sequence ID" value="GIY15157.1"/>
    <property type="molecule type" value="Genomic_DNA"/>
</dbReference>
<reference evidence="1 2" key="1">
    <citation type="submission" date="2021-06" db="EMBL/GenBank/DDBJ databases">
        <title>Caerostris darwini draft genome.</title>
        <authorList>
            <person name="Kono N."/>
            <person name="Arakawa K."/>
        </authorList>
    </citation>
    <scope>NUCLEOTIDE SEQUENCE [LARGE SCALE GENOMIC DNA]</scope>
</reference>
<dbReference type="AlphaFoldDB" id="A0AAV4R0Z2"/>
<gene>
    <name evidence="1" type="ORF">CDAR_311821</name>
</gene>
<accession>A0AAV4R0Z2</accession>
<dbReference type="Proteomes" id="UP001054837">
    <property type="component" value="Unassembled WGS sequence"/>
</dbReference>
<name>A0AAV4R0Z2_9ARAC</name>
<evidence type="ECO:0000313" key="2">
    <source>
        <dbReference type="Proteomes" id="UP001054837"/>
    </source>
</evidence>
<sequence length="121" mass="13752">MNKVEQRTCDSNPAGFCAGHQFSGESVPRPAPVAPLGVFLPRLVDEQVPRVQHRRALSVTASSGTAFRLLPALIPSDPIASYFCLIMPLRHWIFKLILMKPFKIRKRRHSIRFPSIKEIYE</sequence>
<proteinExistence type="predicted"/>
<organism evidence="1 2">
    <name type="scientific">Caerostris darwini</name>
    <dbReference type="NCBI Taxonomy" id="1538125"/>
    <lineage>
        <taxon>Eukaryota</taxon>
        <taxon>Metazoa</taxon>
        <taxon>Ecdysozoa</taxon>
        <taxon>Arthropoda</taxon>
        <taxon>Chelicerata</taxon>
        <taxon>Arachnida</taxon>
        <taxon>Araneae</taxon>
        <taxon>Araneomorphae</taxon>
        <taxon>Entelegynae</taxon>
        <taxon>Araneoidea</taxon>
        <taxon>Araneidae</taxon>
        <taxon>Caerostris</taxon>
    </lineage>
</organism>
<keyword evidence="2" id="KW-1185">Reference proteome</keyword>